<evidence type="ECO:0000256" key="5">
    <source>
        <dbReference type="ARBA" id="ARBA00022771"/>
    </source>
</evidence>
<keyword evidence="6" id="KW-0833">Ubl conjugation pathway</keyword>
<dbReference type="EC" id="2.3.2.27" evidence="2"/>
<dbReference type="PANTHER" id="PTHR22937">
    <property type="entry name" value="E3 UBIQUITIN-PROTEIN LIGASE RNF165"/>
    <property type="match status" value="1"/>
</dbReference>
<evidence type="ECO:0000313" key="10">
    <source>
        <dbReference type="Proteomes" id="UP001497480"/>
    </source>
</evidence>
<organism evidence="9 10">
    <name type="scientific">Lupinus luteus</name>
    <name type="common">European yellow lupine</name>
    <dbReference type="NCBI Taxonomy" id="3873"/>
    <lineage>
        <taxon>Eukaryota</taxon>
        <taxon>Viridiplantae</taxon>
        <taxon>Streptophyta</taxon>
        <taxon>Embryophyta</taxon>
        <taxon>Tracheophyta</taxon>
        <taxon>Spermatophyta</taxon>
        <taxon>Magnoliopsida</taxon>
        <taxon>eudicotyledons</taxon>
        <taxon>Gunneridae</taxon>
        <taxon>Pentapetalae</taxon>
        <taxon>rosids</taxon>
        <taxon>fabids</taxon>
        <taxon>Fabales</taxon>
        <taxon>Fabaceae</taxon>
        <taxon>Papilionoideae</taxon>
        <taxon>50 kb inversion clade</taxon>
        <taxon>genistoids sensu lato</taxon>
        <taxon>core genistoids</taxon>
        <taxon>Genisteae</taxon>
        <taxon>Lupinus</taxon>
    </lineage>
</organism>
<evidence type="ECO:0000256" key="7">
    <source>
        <dbReference type="ARBA" id="ARBA00022833"/>
    </source>
</evidence>
<keyword evidence="3" id="KW-0808">Transferase</keyword>
<keyword evidence="4" id="KW-0479">Metal-binding</keyword>
<dbReference type="GO" id="GO:0061630">
    <property type="term" value="F:ubiquitin protein ligase activity"/>
    <property type="evidence" value="ECO:0007669"/>
    <property type="project" value="UniProtKB-EC"/>
</dbReference>
<keyword evidence="10" id="KW-1185">Reference proteome</keyword>
<keyword evidence="5" id="KW-0863">Zinc-finger</keyword>
<dbReference type="InterPro" id="IPR045191">
    <property type="entry name" value="MBR1/2-like"/>
</dbReference>
<feature type="region of interest" description="Disordered" evidence="8">
    <location>
        <begin position="153"/>
        <end position="173"/>
    </location>
</feature>
<name>A0AAV1WTP4_LUPLU</name>
<evidence type="ECO:0000256" key="8">
    <source>
        <dbReference type="SAM" id="MobiDB-lite"/>
    </source>
</evidence>
<evidence type="ECO:0000256" key="3">
    <source>
        <dbReference type="ARBA" id="ARBA00022679"/>
    </source>
</evidence>
<sequence length="173" mass="19708">MPLSFAIPFLINSDLSSYFGRCLVTPETIPFRDTDPDIFAASESIGPAAEYYRHFQDPSSDGFAEPVTLKILLQGSVLMAGRFNAHDQFRGWRLDIDNMTYEQLLDLSERIGFVNTGVKDDEIGCNIKNTKFQFSDDESKHQVDKKCPICQEEQIDPRKRDRSKQHQSLVQVA</sequence>
<dbReference type="EMBL" id="CAXHTB010000009">
    <property type="protein sequence ID" value="CAL0312389.1"/>
    <property type="molecule type" value="Genomic_DNA"/>
</dbReference>
<accession>A0AAV1WTP4</accession>
<dbReference type="PANTHER" id="PTHR22937:SF125">
    <property type="entry name" value="RING-TYPE E3 UBIQUITIN TRANSFERASE"/>
    <property type="match status" value="1"/>
</dbReference>
<dbReference type="AlphaFoldDB" id="A0AAV1WTP4"/>
<proteinExistence type="predicted"/>
<evidence type="ECO:0000256" key="2">
    <source>
        <dbReference type="ARBA" id="ARBA00012483"/>
    </source>
</evidence>
<protein>
    <recommendedName>
        <fullName evidence="2">RING-type E3 ubiquitin transferase</fullName>
        <ecNumber evidence="2">2.3.2.27</ecNumber>
    </recommendedName>
</protein>
<keyword evidence="7" id="KW-0862">Zinc</keyword>
<dbReference type="GO" id="GO:0008270">
    <property type="term" value="F:zinc ion binding"/>
    <property type="evidence" value="ECO:0007669"/>
    <property type="project" value="UniProtKB-KW"/>
</dbReference>
<reference evidence="9 10" key="1">
    <citation type="submission" date="2024-03" db="EMBL/GenBank/DDBJ databases">
        <authorList>
            <person name="Martinez-Hernandez J."/>
        </authorList>
    </citation>
    <scope>NUCLEOTIDE SEQUENCE [LARGE SCALE GENOMIC DNA]</scope>
</reference>
<comment type="catalytic activity">
    <reaction evidence="1">
        <text>S-ubiquitinyl-[E2 ubiquitin-conjugating enzyme]-L-cysteine + [acceptor protein]-L-lysine = [E2 ubiquitin-conjugating enzyme]-L-cysteine + N(6)-ubiquitinyl-[acceptor protein]-L-lysine.</text>
        <dbReference type="EC" id="2.3.2.27"/>
    </reaction>
</comment>
<comment type="caution">
    <text evidence="9">The sequence shown here is derived from an EMBL/GenBank/DDBJ whole genome shotgun (WGS) entry which is preliminary data.</text>
</comment>
<gene>
    <name evidence="9" type="ORF">LLUT_LOCUS13449</name>
</gene>
<evidence type="ECO:0000256" key="4">
    <source>
        <dbReference type="ARBA" id="ARBA00022723"/>
    </source>
</evidence>
<dbReference type="Proteomes" id="UP001497480">
    <property type="component" value="Unassembled WGS sequence"/>
</dbReference>
<evidence type="ECO:0000256" key="1">
    <source>
        <dbReference type="ARBA" id="ARBA00000900"/>
    </source>
</evidence>
<evidence type="ECO:0000313" key="9">
    <source>
        <dbReference type="EMBL" id="CAL0312389.1"/>
    </source>
</evidence>
<evidence type="ECO:0000256" key="6">
    <source>
        <dbReference type="ARBA" id="ARBA00022786"/>
    </source>
</evidence>